<dbReference type="OrthoDB" id="41532at2759"/>
<dbReference type="SUPFAM" id="SSF55729">
    <property type="entry name" value="Acyl-CoA N-acyltransferases (Nat)"/>
    <property type="match status" value="1"/>
</dbReference>
<gene>
    <name evidence="2" type="ORF">NA57DRAFT_56023</name>
</gene>
<dbReference type="AlphaFoldDB" id="A0A9P4IIX3"/>
<evidence type="ECO:0000259" key="1">
    <source>
        <dbReference type="PROSITE" id="PS51186"/>
    </source>
</evidence>
<keyword evidence="3" id="KW-1185">Reference proteome</keyword>
<dbReference type="Gene3D" id="3.40.630.30">
    <property type="match status" value="1"/>
</dbReference>
<dbReference type="GO" id="GO:0016747">
    <property type="term" value="F:acyltransferase activity, transferring groups other than amino-acyl groups"/>
    <property type="evidence" value="ECO:0007669"/>
    <property type="project" value="InterPro"/>
</dbReference>
<dbReference type="InterPro" id="IPR000182">
    <property type="entry name" value="GNAT_dom"/>
</dbReference>
<organism evidence="2 3">
    <name type="scientific">Rhizodiscina lignyota</name>
    <dbReference type="NCBI Taxonomy" id="1504668"/>
    <lineage>
        <taxon>Eukaryota</taxon>
        <taxon>Fungi</taxon>
        <taxon>Dikarya</taxon>
        <taxon>Ascomycota</taxon>
        <taxon>Pezizomycotina</taxon>
        <taxon>Dothideomycetes</taxon>
        <taxon>Pleosporomycetidae</taxon>
        <taxon>Aulographales</taxon>
        <taxon>Rhizodiscinaceae</taxon>
        <taxon>Rhizodiscina</taxon>
    </lineage>
</organism>
<dbReference type="InterPro" id="IPR052777">
    <property type="entry name" value="Acetyltransferase_Enz"/>
</dbReference>
<dbReference type="InterPro" id="IPR016181">
    <property type="entry name" value="Acyl_CoA_acyltransferase"/>
</dbReference>
<comment type="caution">
    <text evidence="2">The sequence shown here is derived from an EMBL/GenBank/DDBJ whole genome shotgun (WGS) entry which is preliminary data.</text>
</comment>
<dbReference type="EMBL" id="ML978125">
    <property type="protein sequence ID" value="KAF2100095.1"/>
    <property type="molecule type" value="Genomic_DNA"/>
</dbReference>
<protein>
    <submittedName>
        <fullName evidence="2">N-acetyltransferase</fullName>
    </submittedName>
</protein>
<evidence type="ECO:0000313" key="2">
    <source>
        <dbReference type="EMBL" id="KAF2100095.1"/>
    </source>
</evidence>
<proteinExistence type="predicted"/>
<dbReference type="PANTHER" id="PTHR43305">
    <property type="entry name" value="FAMILY N-ACETYLTRANSFERASE, PUTATIVE (AFU_ORTHOLOGUE AFUA_2G01380)-RELATED"/>
    <property type="match status" value="1"/>
</dbReference>
<dbReference type="Pfam" id="PF00583">
    <property type="entry name" value="Acetyltransf_1"/>
    <property type="match status" value="1"/>
</dbReference>
<dbReference type="PROSITE" id="PS51186">
    <property type="entry name" value="GNAT"/>
    <property type="match status" value="1"/>
</dbReference>
<feature type="domain" description="N-acetyltransferase" evidence="1">
    <location>
        <begin position="6"/>
        <end position="162"/>
    </location>
</feature>
<accession>A0A9P4IIX3</accession>
<dbReference type="PANTHER" id="PTHR43305:SF1">
    <property type="entry name" value="FAMILY N-ACETYLTRANSFERASE, PUTATIVE (AFU_ORTHOLOGUE AFUA_2G01380)-RELATED"/>
    <property type="match status" value="1"/>
</dbReference>
<name>A0A9P4IIX3_9PEZI</name>
<evidence type="ECO:0000313" key="3">
    <source>
        <dbReference type="Proteomes" id="UP000799772"/>
    </source>
</evidence>
<sequence>MGDASFMISPARSAKDIEDVAQLFTAYAEWIALDLGFQDFATELASLPGKYSPARGGELLIARRTGGEAVGCMAVRWLGSDECCEAKRLYTTPSGRGLGIGRALIAAAFDAARQLGYREMKLDTLPRMSAAVSLYKQFGFVDTEPYYDTPLEGTRFLSCNLDQWAASNRLVLQDLLRNRERC</sequence>
<dbReference type="Proteomes" id="UP000799772">
    <property type="component" value="Unassembled WGS sequence"/>
</dbReference>
<reference evidence="2" key="1">
    <citation type="journal article" date="2020" name="Stud. Mycol.">
        <title>101 Dothideomycetes genomes: a test case for predicting lifestyles and emergence of pathogens.</title>
        <authorList>
            <person name="Haridas S."/>
            <person name="Albert R."/>
            <person name="Binder M."/>
            <person name="Bloem J."/>
            <person name="Labutti K."/>
            <person name="Salamov A."/>
            <person name="Andreopoulos B."/>
            <person name="Baker S."/>
            <person name="Barry K."/>
            <person name="Bills G."/>
            <person name="Bluhm B."/>
            <person name="Cannon C."/>
            <person name="Castanera R."/>
            <person name="Culley D."/>
            <person name="Daum C."/>
            <person name="Ezra D."/>
            <person name="Gonzalez J."/>
            <person name="Henrissat B."/>
            <person name="Kuo A."/>
            <person name="Liang C."/>
            <person name="Lipzen A."/>
            <person name="Lutzoni F."/>
            <person name="Magnuson J."/>
            <person name="Mondo S."/>
            <person name="Nolan M."/>
            <person name="Ohm R."/>
            <person name="Pangilinan J."/>
            <person name="Park H.-J."/>
            <person name="Ramirez L."/>
            <person name="Alfaro M."/>
            <person name="Sun H."/>
            <person name="Tritt A."/>
            <person name="Yoshinaga Y."/>
            <person name="Zwiers L.-H."/>
            <person name="Turgeon B."/>
            <person name="Goodwin S."/>
            <person name="Spatafora J."/>
            <person name="Crous P."/>
            <person name="Grigoriev I."/>
        </authorList>
    </citation>
    <scope>NUCLEOTIDE SEQUENCE</scope>
    <source>
        <strain evidence="2">CBS 133067</strain>
    </source>
</reference>